<evidence type="ECO:0000313" key="2">
    <source>
        <dbReference type="EMBL" id="GFR26348.1"/>
    </source>
</evidence>
<dbReference type="Proteomes" id="UP000887116">
    <property type="component" value="Unassembled WGS sequence"/>
</dbReference>
<feature type="compositionally biased region" description="Polar residues" evidence="1">
    <location>
        <begin position="1"/>
        <end position="19"/>
    </location>
</feature>
<protein>
    <submittedName>
        <fullName evidence="2">Integrase catalytic domain-containing protein</fullName>
    </submittedName>
</protein>
<dbReference type="Gene3D" id="3.30.70.270">
    <property type="match status" value="1"/>
</dbReference>
<gene>
    <name evidence="2" type="primary">AVEN_31645_1</name>
    <name evidence="2" type="ORF">TNCT_37551</name>
</gene>
<dbReference type="SUPFAM" id="SSF56672">
    <property type="entry name" value="DNA/RNA polymerases"/>
    <property type="match status" value="1"/>
</dbReference>
<dbReference type="PANTHER" id="PTHR47331">
    <property type="entry name" value="PHD-TYPE DOMAIN-CONTAINING PROTEIN"/>
    <property type="match status" value="1"/>
</dbReference>
<evidence type="ECO:0000256" key="1">
    <source>
        <dbReference type="SAM" id="MobiDB-lite"/>
    </source>
</evidence>
<accession>A0A8X6JI86</accession>
<dbReference type="InterPro" id="IPR043128">
    <property type="entry name" value="Rev_trsase/Diguanyl_cyclase"/>
</dbReference>
<proteinExistence type="predicted"/>
<dbReference type="GO" id="GO:0071897">
    <property type="term" value="P:DNA biosynthetic process"/>
    <property type="evidence" value="ECO:0007669"/>
    <property type="project" value="UniProtKB-ARBA"/>
</dbReference>
<evidence type="ECO:0000313" key="3">
    <source>
        <dbReference type="Proteomes" id="UP000887116"/>
    </source>
</evidence>
<dbReference type="EMBL" id="BMAO01038681">
    <property type="protein sequence ID" value="GFR26348.1"/>
    <property type="molecule type" value="Genomic_DNA"/>
</dbReference>
<keyword evidence="3" id="KW-1185">Reference proteome</keyword>
<dbReference type="PANTHER" id="PTHR47331:SF5">
    <property type="entry name" value="RIBONUCLEASE H"/>
    <property type="match status" value="1"/>
</dbReference>
<organism evidence="2 3">
    <name type="scientific">Trichonephila clavata</name>
    <name type="common">Joro spider</name>
    <name type="synonym">Nephila clavata</name>
    <dbReference type="NCBI Taxonomy" id="2740835"/>
    <lineage>
        <taxon>Eukaryota</taxon>
        <taxon>Metazoa</taxon>
        <taxon>Ecdysozoa</taxon>
        <taxon>Arthropoda</taxon>
        <taxon>Chelicerata</taxon>
        <taxon>Arachnida</taxon>
        <taxon>Araneae</taxon>
        <taxon>Araneomorphae</taxon>
        <taxon>Entelegynae</taxon>
        <taxon>Araneoidea</taxon>
        <taxon>Nephilidae</taxon>
        <taxon>Trichonephila</taxon>
    </lineage>
</organism>
<dbReference type="Gene3D" id="3.10.10.10">
    <property type="entry name" value="HIV Type 1 Reverse Transcriptase, subunit A, domain 1"/>
    <property type="match status" value="1"/>
</dbReference>
<dbReference type="AlphaFoldDB" id="A0A8X6JI86"/>
<sequence length="250" mass="28809">MANDDQTNLAVNSTTNQKNSQKRFQENPHSFLEYREVLQNYLKQGVIEFVPDSDSDSNNVTFYLPYREIIRKDCPSSKPHIAFDASSHDTNSPSLISCQHIRPNLYPEIFDILLRFRLNAVAFAADMKQAFLQITLNEKDMDITKCFISNDLCDEPRPPSVYRFTRVLFSISSSAILLSATLKHHLKKYLEKYTNTVDFLNENIYVDDIIESRLFLYQALTITLEVIKIFEDASISLHKGQTNSKSLHKA</sequence>
<reference evidence="2" key="1">
    <citation type="submission" date="2020-07" db="EMBL/GenBank/DDBJ databases">
        <title>Multicomponent nature underlies the extraordinary mechanical properties of spider dragline silk.</title>
        <authorList>
            <person name="Kono N."/>
            <person name="Nakamura H."/>
            <person name="Mori M."/>
            <person name="Yoshida Y."/>
            <person name="Ohtoshi R."/>
            <person name="Malay A.D."/>
            <person name="Moran D.A.P."/>
            <person name="Tomita M."/>
            <person name="Numata K."/>
            <person name="Arakawa K."/>
        </authorList>
    </citation>
    <scope>NUCLEOTIDE SEQUENCE</scope>
</reference>
<dbReference type="OrthoDB" id="8046383at2759"/>
<dbReference type="InterPro" id="IPR043502">
    <property type="entry name" value="DNA/RNA_pol_sf"/>
</dbReference>
<comment type="caution">
    <text evidence="2">The sequence shown here is derived from an EMBL/GenBank/DDBJ whole genome shotgun (WGS) entry which is preliminary data.</text>
</comment>
<feature type="region of interest" description="Disordered" evidence="1">
    <location>
        <begin position="1"/>
        <end position="25"/>
    </location>
</feature>
<name>A0A8X6JI86_TRICU</name>